<dbReference type="GO" id="GO:0008270">
    <property type="term" value="F:zinc ion binding"/>
    <property type="evidence" value="ECO:0007669"/>
    <property type="project" value="InterPro"/>
</dbReference>
<dbReference type="GO" id="GO:0035925">
    <property type="term" value="F:mRNA 3'-UTR AU-rich region binding"/>
    <property type="evidence" value="ECO:0007669"/>
    <property type="project" value="TreeGrafter"/>
</dbReference>
<dbReference type="InterPro" id="IPR020843">
    <property type="entry name" value="ER"/>
</dbReference>
<dbReference type="SMART" id="SM00829">
    <property type="entry name" value="PKS_ER"/>
    <property type="match status" value="1"/>
</dbReference>
<evidence type="ECO:0000256" key="2">
    <source>
        <dbReference type="ARBA" id="ARBA00023002"/>
    </source>
</evidence>
<evidence type="ECO:0000313" key="4">
    <source>
        <dbReference type="EMBL" id="OYQ46839.1"/>
    </source>
</evidence>
<dbReference type="SUPFAM" id="SSF51735">
    <property type="entry name" value="NAD(P)-binding Rossmann-fold domains"/>
    <property type="match status" value="1"/>
</dbReference>
<dbReference type="PROSITE" id="PS01162">
    <property type="entry name" value="QOR_ZETA_CRYSTAL"/>
    <property type="match status" value="1"/>
</dbReference>
<dbReference type="RefSeq" id="WP_094485443.1">
    <property type="nucleotide sequence ID" value="NZ_NOXX01000156.1"/>
</dbReference>
<feature type="domain" description="Enoyl reductase (ER)" evidence="3">
    <location>
        <begin position="10"/>
        <end position="323"/>
    </location>
</feature>
<dbReference type="Gene3D" id="3.40.50.720">
    <property type="entry name" value="NAD(P)-binding Rossmann-like Domain"/>
    <property type="match status" value="1"/>
</dbReference>
<accession>A0A255ZZM5</accession>
<dbReference type="InterPro" id="IPR036291">
    <property type="entry name" value="NAD(P)-bd_dom_sf"/>
</dbReference>
<dbReference type="GO" id="GO:0070402">
    <property type="term" value="F:NADPH binding"/>
    <property type="evidence" value="ECO:0007669"/>
    <property type="project" value="TreeGrafter"/>
</dbReference>
<dbReference type="OrthoDB" id="9787435at2"/>
<sequence>MKQIIVNEFGAPEQLVLQDVHKPAAGDGQIVIKVEAAGVNFSDAMQRRNQYVFPVPLPYLPGFEVAGIVTEVGTNVENISLGDRVVAMLPDGGGYAEYAVTASYLAAVIPPSISPQESLALQVQGLTAFLMLKNRAKLQAGQTVLIHAAAGGVGTLLVQIAKEMGASKIIATASTAEKLALAKSLGANVLINYTEDNWPKKVLEATTGSGVDLIIDSIGGEILRASVSCLAPFGKLINFGNPSGGSTAVEAFTLVNHNQSLLGFGLASYFSKSDLMQEAYHYLFSQTAAGKLKVHIGQSFSLKDAAEAHHKLENRKTTGKIVLIP</sequence>
<dbReference type="AlphaFoldDB" id="A0A255ZZM5"/>
<reference evidence="4 5" key="1">
    <citation type="submission" date="2017-07" db="EMBL/GenBank/DDBJ databases">
        <title>Flavobacterium cyanobacteriorum sp. nov., isolated from cyanobacterial aggregates in a eutrophic lake.</title>
        <authorList>
            <person name="Cai H."/>
        </authorList>
    </citation>
    <scope>NUCLEOTIDE SEQUENCE [LARGE SCALE GENOMIC DNA]</scope>
    <source>
        <strain evidence="4 5">TH167</strain>
    </source>
</reference>
<dbReference type="SUPFAM" id="SSF50129">
    <property type="entry name" value="GroES-like"/>
    <property type="match status" value="1"/>
</dbReference>
<dbReference type="CDD" id="cd05286">
    <property type="entry name" value="QOR2"/>
    <property type="match status" value="1"/>
</dbReference>
<dbReference type="PANTHER" id="PTHR48106:SF13">
    <property type="entry name" value="QUINONE OXIDOREDUCTASE-RELATED"/>
    <property type="match status" value="1"/>
</dbReference>
<evidence type="ECO:0000259" key="3">
    <source>
        <dbReference type="SMART" id="SM00829"/>
    </source>
</evidence>
<keyword evidence="1" id="KW-0521">NADP</keyword>
<dbReference type="Gene3D" id="3.90.180.10">
    <property type="entry name" value="Medium-chain alcohol dehydrogenases, catalytic domain"/>
    <property type="match status" value="1"/>
</dbReference>
<evidence type="ECO:0000313" key="5">
    <source>
        <dbReference type="Proteomes" id="UP000216035"/>
    </source>
</evidence>
<proteinExistence type="predicted"/>
<keyword evidence="2" id="KW-0560">Oxidoreductase</keyword>
<dbReference type="InterPro" id="IPR013154">
    <property type="entry name" value="ADH-like_N"/>
</dbReference>
<keyword evidence="5" id="KW-1185">Reference proteome</keyword>
<gene>
    <name evidence="4" type="ORF">CHX27_03825</name>
</gene>
<dbReference type="PANTHER" id="PTHR48106">
    <property type="entry name" value="QUINONE OXIDOREDUCTASE PIG3-RELATED"/>
    <property type="match status" value="1"/>
</dbReference>
<dbReference type="EMBL" id="NOXX01000156">
    <property type="protein sequence ID" value="OYQ46839.1"/>
    <property type="molecule type" value="Genomic_DNA"/>
</dbReference>
<dbReference type="InterPro" id="IPR013149">
    <property type="entry name" value="ADH-like_C"/>
</dbReference>
<dbReference type="GO" id="GO:0003960">
    <property type="term" value="F:quinone reductase (NADPH) activity"/>
    <property type="evidence" value="ECO:0007669"/>
    <property type="project" value="InterPro"/>
</dbReference>
<comment type="caution">
    <text evidence="4">The sequence shown here is derived from an EMBL/GenBank/DDBJ whole genome shotgun (WGS) entry which is preliminary data.</text>
</comment>
<organism evidence="4 5">
    <name type="scientific">Flavobacterium aurantiibacter</name>
    <dbReference type="NCBI Taxonomy" id="2023067"/>
    <lineage>
        <taxon>Bacteria</taxon>
        <taxon>Pseudomonadati</taxon>
        <taxon>Bacteroidota</taxon>
        <taxon>Flavobacteriia</taxon>
        <taxon>Flavobacteriales</taxon>
        <taxon>Flavobacteriaceae</taxon>
        <taxon>Flavobacterium</taxon>
    </lineage>
</organism>
<evidence type="ECO:0000256" key="1">
    <source>
        <dbReference type="ARBA" id="ARBA00022857"/>
    </source>
</evidence>
<dbReference type="InterPro" id="IPR047618">
    <property type="entry name" value="QOR-like"/>
</dbReference>
<dbReference type="Pfam" id="PF00107">
    <property type="entry name" value="ADH_zinc_N"/>
    <property type="match status" value="1"/>
</dbReference>
<protein>
    <recommendedName>
        <fullName evidence="3">Enoyl reductase (ER) domain-containing protein</fullName>
    </recommendedName>
</protein>
<dbReference type="GO" id="GO:0005829">
    <property type="term" value="C:cytosol"/>
    <property type="evidence" value="ECO:0007669"/>
    <property type="project" value="TreeGrafter"/>
</dbReference>
<dbReference type="InterPro" id="IPR011032">
    <property type="entry name" value="GroES-like_sf"/>
</dbReference>
<dbReference type="Proteomes" id="UP000216035">
    <property type="component" value="Unassembled WGS sequence"/>
</dbReference>
<dbReference type="Pfam" id="PF08240">
    <property type="entry name" value="ADH_N"/>
    <property type="match status" value="1"/>
</dbReference>
<dbReference type="InterPro" id="IPR002364">
    <property type="entry name" value="Quin_OxRdtase/zeta-crystal_CS"/>
</dbReference>
<name>A0A255ZZM5_9FLAO</name>